<keyword evidence="3" id="KW-1185">Reference proteome</keyword>
<sequence>MLRRTSKYRCGDSTTSKKSLAHRKKQKLNPVAFYRAKKRAFASLLRLGYIQFLEEENHRLQDRLDLLFPSASKIAPLLRKTSPPPTPAGTVTDHSHSPDNCAAILLANSRGPMTLSHRAFDLKGHDYVKTFLGCATSARSPARQNYCHYLPLDAQDPDPKTILLNLALGFFDVQSQKKIGLLKGNWIFEIIHQEIDCFGFQDDTRQEVARLCSEGNKLHERLTDEGGDPYVQVADMNSLDSLPVEYLEKIETVLANEFVRRESGLLK</sequence>
<dbReference type="GeneID" id="22895082"/>
<gene>
    <name evidence="2" type="ORF">AOL_s00091g42</name>
</gene>
<accession>G1XHZ0</accession>
<dbReference type="AlphaFoldDB" id="G1XHZ0"/>
<organism evidence="2 3">
    <name type="scientific">Arthrobotrys oligospora (strain ATCC 24927 / CBS 115.81 / DSM 1491)</name>
    <name type="common">Nematode-trapping fungus</name>
    <name type="synonym">Didymozoophaga oligospora</name>
    <dbReference type="NCBI Taxonomy" id="756982"/>
    <lineage>
        <taxon>Eukaryota</taxon>
        <taxon>Fungi</taxon>
        <taxon>Dikarya</taxon>
        <taxon>Ascomycota</taxon>
        <taxon>Pezizomycotina</taxon>
        <taxon>Orbiliomycetes</taxon>
        <taxon>Orbiliales</taxon>
        <taxon>Orbiliaceae</taxon>
        <taxon>Orbilia</taxon>
        <taxon>Orbilia oligospora</taxon>
    </lineage>
</organism>
<reference evidence="2 3" key="1">
    <citation type="journal article" date="2011" name="PLoS Pathog.">
        <title>Genomic and proteomic analyses of the fungus Arthrobotrys oligospora provide insights into nematode-trap formation.</title>
        <authorList>
            <person name="Yang J."/>
            <person name="Wang L."/>
            <person name="Ji X."/>
            <person name="Feng Y."/>
            <person name="Li X."/>
            <person name="Zou C."/>
            <person name="Xu J."/>
            <person name="Ren Y."/>
            <person name="Mi Q."/>
            <person name="Wu J."/>
            <person name="Liu S."/>
            <person name="Liu Y."/>
            <person name="Huang X."/>
            <person name="Wang H."/>
            <person name="Niu X."/>
            <person name="Li J."/>
            <person name="Liang L."/>
            <person name="Luo Y."/>
            <person name="Ji K."/>
            <person name="Zhou W."/>
            <person name="Yu Z."/>
            <person name="Li G."/>
            <person name="Liu Y."/>
            <person name="Li L."/>
            <person name="Qiao M."/>
            <person name="Feng L."/>
            <person name="Zhang K.-Q."/>
        </authorList>
    </citation>
    <scope>NUCLEOTIDE SEQUENCE [LARGE SCALE GENOMIC DNA]</scope>
    <source>
        <strain evidence="3">ATCC 24927 / CBS 115.81 / DSM 1491</strain>
    </source>
</reference>
<dbReference type="EMBL" id="ADOT01000165">
    <property type="protein sequence ID" value="EGX47221.1"/>
    <property type="molecule type" value="Genomic_DNA"/>
</dbReference>
<name>G1XHZ0_ARTOA</name>
<dbReference type="Proteomes" id="UP000008784">
    <property type="component" value="Unassembled WGS sequence"/>
</dbReference>
<protein>
    <submittedName>
        <fullName evidence="2">Uncharacterized protein</fullName>
    </submittedName>
</protein>
<comment type="caution">
    <text evidence="2">The sequence shown here is derived from an EMBL/GenBank/DDBJ whole genome shotgun (WGS) entry which is preliminary data.</text>
</comment>
<evidence type="ECO:0000313" key="3">
    <source>
        <dbReference type="Proteomes" id="UP000008784"/>
    </source>
</evidence>
<feature type="region of interest" description="Disordered" evidence="1">
    <location>
        <begin position="1"/>
        <end position="22"/>
    </location>
</feature>
<evidence type="ECO:0000256" key="1">
    <source>
        <dbReference type="SAM" id="MobiDB-lite"/>
    </source>
</evidence>
<dbReference type="InParanoid" id="G1XHZ0"/>
<dbReference type="RefSeq" id="XP_011124102.1">
    <property type="nucleotide sequence ID" value="XM_011125800.1"/>
</dbReference>
<evidence type="ECO:0000313" key="2">
    <source>
        <dbReference type="EMBL" id="EGX47221.1"/>
    </source>
</evidence>
<dbReference type="HOGENOM" id="CLU_1041972_0_0_1"/>
<proteinExistence type="predicted"/>